<proteinExistence type="predicted"/>
<keyword evidence="1" id="KW-1133">Transmembrane helix</keyword>
<dbReference type="AlphaFoldDB" id="A0AAN8F3N6"/>
<evidence type="ECO:0000259" key="2">
    <source>
        <dbReference type="Pfam" id="PF00689"/>
    </source>
</evidence>
<dbReference type="EMBL" id="WIXE01019822">
    <property type="protein sequence ID" value="KAK5969725.1"/>
    <property type="molecule type" value="Genomic_DNA"/>
</dbReference>
<evidence type="ECO:0000313" key="4">
    <source>
        <dbReference type="Proteomes" id="UP001331761"/>
    </source>
</evidence>
<reference evidence="3 4" key="1">
    <citation type="submission" date="2019-10" db="EMBL/GenBank/DDBJ databases">
        <title>Assembly and Annotation for the nematode Trichostrongylus colubriformis.</title>
        <authorList>
            <person name="Martin J."/>
        </authorList>
    </citation>
    <scope>NUCLEOTIDE SEQUENCE [LARGE SCALE GENOMIC DNA]</scope>
    <source>
        <strain evidence="3">G859</strain>
        <tissue evidence="3">Whole worm</tissue>
    </source>
</reference>
<organism evidence="3 4">
    <name type="scientific">Trichostrongylus colubriformis</name>
    <name type="common">Black scour worm</name>
    <dbReference type="NCBI Taxonomy" id="6319"/>
    <lineage>
        <taxon>Eukaryota</taxon>
        <taxon>Metazoa</taxon>
        <taxon>Ecdysozoa</taxon>
        <taxon>Nematoda</taxon>
        <taxon>Chromadorea</taxon>
        <taxon>Rhabditida</taxon>
        <taxon>Rhabditina</taxon>
        <taxon>Rhabditomorpha</taxon>
        <taxon>Strongyloidea</taxon>
        <taxon>Trichostrongylidae</taxon>
        <taxon>Trichostrongylus</taxon>
    </lineage>
</organism>
<keyword evidence="1" id="KW-0472">Membrane</keyword>
<name>A0AAN8F3N6_TRICO</name>
<evidence type="ECO:0000256" key="1">
    <source>
        <dbReference type="SAM" id="Phobius"/>
    </source>
</evidence>
<dbReference type="Proteomes" id="UP001331761">
    <property type="component" value="Unassembled WGS sequence"/>
</dbReference>
<dbReference type="Gene3D" id="1.20.1110.10">
    <property type="entry name" value="Calcium-transporting ATPase, transmembrane domain"/>
    <property type="match status" value="1"/>
</dbReference>
<sequence>MFCIAVSASLICQLLVIFWSPLQHVFQTEALSLVDLLMLTTMTSSVFIFNETKKYFDIRRNNLSSIGNTGKTDNVL</sequence>
<gene>
    <name evidence="3" type="ORF">GCK32_021749</name>
</gene>
<comment type="caution">
    <text evidence="3">The sequence shown here is derived from an EMBL/GenBank/DDBJ whole genome shotgun (WGS) entry which is preliminary data.</text>
</comment>
<accession>A0AAN8F3N6</accession>
<keyword evidence="4" id="KW-1185">Reference proteome</keyword>
<dbReference type="SUPFAM" id="SSF81665">
    <property type="entry name" value="Calcium ATPase, transmembrane domain M"/>
    <property type="match status" value="1"/>
</dbReference>
<dbReference type="InterPro" id="IPR006068">
    <property type="entry name" value="ATPase_P-typ_cation-transptr_C"/>
</dbReference>
<dbReference type="InterPro" id="IPR023298">
    <property type="entry name" value="ATPase_P-typ_TM_dom_sf"/>
</dbReference>
<dbReference type="Pfam" id="PF00689">
    <property type="entry name" value="Cation_ATPase_C"/>
    <property type="match status" value="1"/>
</dbReference>
<feature type="domain" description="Cation-transporting P-type ATPase C-terminal" evidence="2">
    <location>
        <begin position="2"/>
        <end position="56"/>
    </location>
</feature>
<feature type="transmembrane region" description="Helical" evidence="1">
    <location>
        <begin position="30"/>
        <end position="50"/>
    </location>
</feature>
<protein>
    <recommendedName>
        <fullName evidence="2">Cation-transporting P-type ATPase C-terminal domain-containing protein</fullName>
    </recommendedName>
</protein>
<keyword evidence="1" id="KW-0812">Transmembrane</keyword>
<evidence type="ECO:0000313" key="3">
    <source>
        <dbReference type="EMBL" id="KAK5969725.1"/>
    </source>
</evidence>